<dbReference type="InterPro" id="IPR014729">
    <property type="entry name" value="Rossmann-like_a/b/a_fold"/>
</dbReference>
<feature type="region of interest" description="Disordered" evidence="1">
    <location>
        <begin position="297"/>
        <end position="389"/>
    </location>
</feature>
<feature type="compositionally biased region" description="Basic and acidic residues" evidence="1">
    <location>
        <begin position="103"/>
        <end position="114"/>
    </location>
</feature>
<dbReference type="CDD" id="cd23659">
    <property type="entry name" value="USP_At3g01520-like"/>
    <property type="match status" value="1"/>
</dbReference>
<protein>
    <recommendedName>
        <fullName evidence="2">UspA domain-containing protein</fullName>
    </recommendedName>
</protein>
<feature type="compositionally biased region" description="Basic and acidic residues" evidence="1">
    <location>
        <begin position="313"/>
        <end position="332"/>
    </location>
</feature>
<accession>A0A2B7WMJ6</accession>
<dbReference type="EMBL" id="PDNC01000136">
    <property type="protein sequence ID" value="PGG97727.1"/>
    <property type="molecule type" value="Genomic_DNA"/>
</dbReference>
<feature type="region of interest" description="Disordered" evidence="1">
    <location>
        <begin position="25"/>
        <end position="166"/>
    </location>
</feature>
<feature type="compositionally biased region" description="Polar residues" evidence="1">
    <location>
        <begin position="436"/>
        <end position="451"/>
    </location>
</feature>
<evidence type="ECO:0000256" key="1">
    <source>
        <dbReference type="SAM" id="MobiDB-lite"/>
    </source>
</evidence>
<feature type="compositionally biased region" description="Gly residues" evidence="1">
    <location>
        <begin position="609"/>
        <end position="619"/>
    </location>
</feature>
<feature type="compositionally biased region" description="Low complexity" evidence="1">
    <location>
        <begin position="116"/>
        <end position="139"/>
    </location>
</feature>
<dbReference type="PANTHER" id="PTHR46100">
    <property type="entry name" value="IMP2'P"/>
    <property type="match status" value="1"/>
</dbReference>
<feature type="compositionally biased region" description="Low complexity" evidence="1">
    <location>
        <begin position="69"/>
        <end position="89"/>
    </location>
</feature>
<proteinExistence type="predicted"/>
<comment type="caution">
    <text evidence="3">The sequence shown here is derived from an EMBL/GenBank/DDBJ whole genome shotgun (WGS) entry which is preliminary data.</text>
</comment>
<organism evidence="3 4">
    <name type="scientific">Blastomyces parvus</name>
    <dbReference type="NCBI Taxonomy" id="2060905"/>
    <lineage>
        <taxon>Eukaryota</taxon>
        <taxon>Fungi</taxon>
        <taxon>Dikarya</taxon>
        <taxon>Ascomycota</taxon>
        <taxon>Pezizomycotina</taxon>
        <taxon>Eurotiomycetes</taxon>
        <taxon>Eurotiomycetidae</taxon>
        <taxon>Onygenales</taxon>
        <taxon>Ajellomycetaceae</taxon>
        <taxon>Blastomyces</taxon>
    </lineage>
</organism>
<sequence>MPPKKMSLESALDEERREILDILEGRLQRSQQQQPSRARHASPTPPIRSMLDVAPDPASQRHNSIAGPGASVGVTTPSSSSRSAPPVRSLLDPISPSPLRLTHSAEPRRIEHEPVTSSSMLPTSPTSPKSAKTSLSSSSTREESHPRRSSEPSVHSGLLPNPTRKKQGIEEYQFEMLPSIPNQALPKRVAQGGKKPANHTNNATHTSSMAAVMSGQDLSSLPSFTRGRDSMRHGGAVGVSGRHSRSPSARLARSRSPGAGLLNTNSFNPMTVPGTFVTDTGKVIHLDHAYRQLSNAALSRSGGTLSRFQKSSTSRERAEDAVSESGDTRLQEDYYSGDEAVSSGDENDDSSSGEEDWGAEMQRGRRRGRKKSDSEENGVSKSGGPPRVRSLLAAAEEERKKVSSTYKVKSLLDPVPVPAKTAAEKHLSKKPGVVHPTTSFDYAGSGANTPAGSDDEAQYSDFKKAQNLSIYMSPIDQSVPNRVIRTIVRGEFTRVQEEAEQNGRMRLRTYLVATDLSDESVYALEWTIGTILRDGDTLYAVYAIDEETGSGSGAGKGEPDSSSSVQIGDGFKAMLDAAAVVGSQTKKTAENLTKASPLTSANTSSTQISGGGGGGGGGTDSKPGSVDARAVSKEEAERFRAVESLSQTVVRLLRKTKLQVRVAVEVIHCNSPKHLITEAIDGLEPTLVILGSRGRSALKGVLLGSFSNYLVTKSSVPVMVARKKLKKHTKFKPANVRLLNNLTTPKKLVYAKID</sequence>
<name>A0A2B7WMJ6_9EURO</name>
<feature type="compositionally biased region" description="Basic and acidic residues" evidence="1">
    <location>
        <begin position="140"/>
        <end position="150"/>
    </location>
</feature>
<feature type="region of interest" description="Disordered" evidence="1">
    <location>
        <begin position="586"/>
        <end position="631"/>
    </location>
</feature>
<evidence type="ECO:0000313" key="3">
    <source>
        <dbReference type="EMBL" id="PGG97727.1"/>
    </source>
</evidence>
<feature type="domain" description="UspA" evidence="2">
    <location>
        <begin position="631"/>
        <end position="722"/>
    </location>
</feature>
<dbReference type="OrthoDB" id="992776at2759"/>
<gene>
    <name evidence="3" type="ORF">GX51_07171</name>
</gene>
<dbReference type="STRING" id="2060905.A0A2B7WMJ6"/>
<evidence type="ECO:0000313" key="4">
    <source>
        <dbReference type="Proteomes" id="UP000224080"/>
    </source>
</evidence>
<feature type="compositionally biased region" description="Low complexity" evidence="1">
    <location>
        <begin position="246"/>
        <end position="257"/>
    </location>
</feature>
<dbReference type="InterPro" id="IPR006016">
    <property type="entry name" value="UspA"/>
</dbReference>
<keyword evidence="4" id="KW-1185">Reference proteome</keyword>
<dbReference type="Gene3D" id="3.40.50.620">
    <property type="entry name" value="HUPs"/>
    <property type="match status" value="1"/>
</dbReference>
<feature type="region of interest" description="Disordered" evidence="1">
    <location>
        <begin position="548"/>
        <end position="567"/>
    </location>
</feature>
<feature type="compositionally biased region" description="Acidic residues" evidence="1">
    <location>
        <begin position="345"/>
        <end position="358"/>
    </location>
</feature>
<dbReference type="Proteomes" id="UP000224080">
    <property type="component" value="Unassembled WGS sequence"/>
</dbReference>
<dbReference type="PANTHER" id="PTHR46100:SF4">
    <property type="entry name" value="USPA DOMAIN-CONTAINING PROTEIN"/>
    <property type="match status" value="1"/>
</dbReference>
<feature type="compositionally biased region" description="Polar residues" evidence="1">
    <location>
        <begin position="297"/>
        <end position="312"/>
    </location>
</feature>
<feature type="region of interest" description="Disordered" evidence="1">
    <location>
        <begin position="232"/>
        <end position="271"/>
    </location>
</feature>
<feature type="region of interest" description="Disordered" evidence="1">
    <location>
        <begin position="422"/>
        <end position="457"/>
    </location>
</feature>
<dbReference type="PRINTS" id="PR01438">
    <property type="entry name" value="UNVRSLSTRESS"/>
</dbReference>
<dbReference type="Pfam" id="PF00582">
    <property type="entry name" value="Usp"/>
    <property type="match status" value="1"/>
</dbReference>
<dbReference type="InterPro" id="IPR006015">
    <property type="entry name" value="Universal_stress_UspA"/>
</dbReference>
<dbReference type="SUPFAM" id="SSF52402">
    <property type="entry name" value="Adenine nucleotide alpha hydrolases-like"/>
    <property type="match status" value="1"/>
</dbReference>
<dbReference type="AlphaFoldDB" id="A0A2B7WMJ6"/>
<reference evidence="3 4" key="1">
    <citation type="submission" date="2017-10" db="EMBL/GenBank/DDBJ databases">
        <title>Comparative genomics in systemic dimorphic fungi from Ajellomycetaceae.</title>
        <authorList>
            <person name="Munoz J.F."/>
            <person name="Mcewen J.G."/>
            <person name="Clay O.K."/>
            <person name="Cuomo C.A."/>
        </authorList>
    </citation>
    <scope>NUCLEOTIDE SEQUENCE [LARGE SCALE GENOMIC DNA]</scope>
    <source>
        <strain evidence="3 4">UAMH130</strain>
    </source>
</reference>
<evidence type="ECO:0000259" key="2">
    <source>
        <dbReference type="Pfam" id="PF00582"/>
    </source>
</evidence>
<feature type="compositionally biased region" description="Polar residues" evidence="1">
    <location>
        <begin position="586"/>
        <end position="608"/>
    </location>
</feature>